<feature type="transmembrane region" description="Helical" evidence="6">
    <location>
        <begin position="943"/>
        <end position="966"/>
    </location>
</feature>
<evidence type="ECO:0000256" key="7">
    <source>
        <dbReference type="SAM" id="SignalP"/>
    </source>
</evidence>
<dbReference type="Gene3D" id="2.60.120.380">
    <property type="match status" value="1"/>
</dbReference>
<feature type="signal peptide" evidence="7">
    <location>
        <begin position="1"/>
        <end position="18"/>
    </location>
</feature>
<dbReference type="Proteomes" id="UP001470230">
    <property type="component" value="Unassembled WGS sequence"/>
</dbReference>
<keyword evidence="2 5" id="KW-0645">Protease</keyword>
<keyword evidence="6" id="KW-0472">Membrane</keyword>
<proteinExistence type="inferred from homology"/>
<evidence type="ECO:0000256" key="6">
    <source>
        <dbReference type="SAM" id="Phobius"/>
    </source>
</evidence>
<keyword evidence="7" id="KW-0732">Signal</keyword>
<evidence type="ECO:0000256" key="1">
    <source>
        <dbReference type="ARBA" id="ARBA00011073"/>
    </source>
</evidence>
<feature type="active site" description="Charge relay system" evidence="5">
    <location>
        <position position="281"/>
    </location>
</feature>
<dbReference type="SUPFAM" id="SSF52743">
    <property type="entry name" value="Subtilisin-like"/>
    <property type="match status" value="1"/>
</dbReference>
<feature type="active site" description="Charge relay system" evidence="5">
    <location>
        <position position="581"/>
    </location>
</feature>
<dbReference type="CDD" id="cd04842">
    <property type="entry name" value="Peptidases_S8_Kp43_protease"/>
    <property type="match status" value="1"/>
</dbReference>
<dbReference type="InterPro" id="IPR008979">
    <property type="entry name" value="Galactose-bd-like_sf"/>
</dbReference>
<evidence type="ECO:0000259" key="8">
    <source>
        <dbReference type="Pfam" id="PF00082"/>
    </source>
</evidence>
<name>A0ABR2KEE2_9EUKA</name>
<dbReference type="InterPro" id="IPR034058">
    <property type="entry name" value="TagA/B/C/D_pept_dom"/>
</dbReference>
<sequence>MLSILFLAYFTFIQRLKQDEGYTFSTTDNKEINLIKTSHYLNSIKKDQKNWYYVHFLTNDLSRIAKSISIQSSDMIYKNTFLLYLSYEQISLISNISFSKILDPEDKIKEESGPLEKAQYLLVFGSHNFVPEQNSRHYTIISKRNSNSYLISFKDNSMQKKQYVAKILAENPSVKSIVTYSKPVLKNNLMTGYTQKNTHQYSKDEKSGILYINRYLNEKGFTGKGQIVTVVDSLVDFHHAMFNDDNATFDVKTHLNHRKFVYYDYLGSVESLEDEIGEDEHGTHVAGTIAGETTCESNEQGFNLFNGNAPKAKLIFFNINTLPIIDSEVAIMDQFKSRISSNSWDYNQYSDSGNFEYGQGAYQNPQVVFIFAAGNEYTNGNFTVDDPSGSKNVISVGAIDDLLNTKRVSRFQLVDDSSIYLDAEQLSLIDPFYTGTMGTDNISDIYVFNAEETNNCDLFEKRKMFFGYATSREKASWIDKCFLYFAKGVFVSTEIEKIKELLEHSKSSQVSIIDITPVNSTKPAQHSSFSSGGPGNKGAIKPDLMAGGTRILSAKSVEGSHSFHGCRENGISDVTSMDGTSQATPNVAGATALIRQYFEDGNWTIKTVPSPVDLDGVTMRALLINSCSHPQDKKTPDVLYGHGVVDLSTILPFDGEFGVQITNQYTNPNHPSISEYGHKVAKFTLNSKKRKLQVTLSYLDSMLNAHSPILLTHDLDLVVVSPSGKVYQGDHIETGDSQHLSTNEKVIIDPEDLEIGDYSVHVYSGAFLDSDLNDNNNQNFSVVVSGNIENGYLLFSDADKCTGCDECHPDHPLQCKCDDSSFGAICQAHATIEKHESFSLTLKAHEIRRIMIKEKNFIYKINPIKNVEVEGVDDEHGYSTVWIDKKCHLELGMHEEYLGNFLKNKTLKTDINYGGTRMCITIFNNNFIDATFNVKVDHKSNMMYLYIGVGCFAGVVLIIIIVVVVVKTSKKQKLKGNGFVEIKSVN</sequence>
<evidence type="ECO:0000256" key="4">
    <source>
        <dbReference type="ARBA" id="ARBA00022825"/>
    </source>
</evidence>
<keyword evidence="4 5" id="KW-0720">Serine protease</keyword>
<feature type="domain" description="Peptidase S8/S53" evidence="8">
    <location>
        <begin position="223"/>
        <end position="643"/>
    </location>
</feature>
<evidence type="ECO:0000256" key="3">
    <source>
        <dbReference type="ARBA" id="ARBA00022801"/>
    </source>
</evidence>
<dbReference type="InterPro" id="IPR015500">
    <property type="entry name" value="Peptidase_S8_subtilisin-rel"/>
</dbReference>
<comment type="similarity">
    <text evidence="1 5">Belongs to the peptidase S8 family.</text>
</comment>
<dbReference type="PRINTS" id="PR00723">
    <property type="entry name" value="SUBTILISIN"/>
</dbReference>
<keyword evidence="10" id="KW-1185">Reference proteome</keyword>
<dbReference type="InterPro" id="IPR000209">
    <property type="entry name" value="Peptidase_S8/S53_dom"/>
</dbReference>
<dbReference type="InterPro" id="IPR022398">
    <property type="entry name" value="Peptidase_S8_His-AS"/>
</dbReference>
<dbReference type="InterPro" id="IPR036852">
    <property type="entry name" value="Peptidase_S8/S53_dom_sf"/>
</dbReference>
<keyword evidence="6" id="KW-0812">Transmembrane</keyword>
<feature type="active site" description="Charge relay system" evidence="5">
    <location>
        <position position="232"/>
    </location>
</feature>
<reference evidence="9 10" key="1">
    <citation type="submission" date="2024-04" db="EMBL/GenBank/DDBJ databases">
        <title>Tritrichomonas musculus Genome.</title>
        <authorList>
            <person name="Alves-Ferreira E."/>
            <person name="Grigg M."/>
            <person name="Lorenzi H."/>
            <person name="Galac M."/>
        </authorList>
    </citation>
    <scope>NUCLEOTIDE SEQUENCE [LARGE SCALE GENOMIC DNA]</scope>
    <source>
        <strain evidence="9 10">EAF2021</strain>
    </source>
</reference>
<dbReference type="EMBL" id="JAPFFF010000005">
    <property type="protein sequence ID" value="KAK8889477.1"/>
    <property type="molecule type" value="Genomic_DNA"/>
</dbReference>
<dbReference type="Gene3D" id="3.40.50.200">
    <property type="entry name" value="Peptidase S8/S53 domain"/>
    <property type="match status" value="2"/>
</dbReference>
<evidence type="ECO:0000256" key="5">
    <source>
        <dbReference type="PROSITE-ProRule" id="PRU01240"/>
    </source>
</evidence>
<dbReference type="PANTHER" id="PTHR43399:SF4">
    <property type="entry name" value="CELL WALL-ASSOCIATED PROTEASE"/>
    <property type="match status" value="1"/>
</dbReference>
<keyword evidence="3 5" id="KW-0378">Hydrolase</keyword>
<accession>A0ABR2KEE2</accession>
<dbReference type="PROSITE" id="PS00138">
    <property type="entry name" value="SUBTILASE_SER"/>
    <property type="match status" value="1"/>
</dbReference>
<dbReference type="PROSITE" id="PS00137">
    <property type="entry name" value="SUBTILASE_HIS"/>
    <property type="match status" value="1"/>
</dbReference>
<evidence type="ECO:0000313" key="10">
    <source>
        <dbReference type="Proteomes" id="UP001470230"/>
    </source>
</evidence>
<dbReference type="InterPro" id="IPR023828">
    <property type="entry name" value="Peptidase_S8_Ser-AS"/>
</dbReference>
<evidence type="ECO:0000256" key="2">
    <source>
        <dbReference type="ARBA" id="ARBA00022670"/>
    </source>
</evidence>
<comment type="caution">
    <text evidence="9">The sequence shown here is derived from an EMBL/GenBank/DDBJ whole genome shotgun (WGS) entry which is preliminary data.</text>
</comment>
<dbReference type="PANTHER" id="PTHR43399">
    <property type="entry name" value="SUBTILISIN-RELATED"/>
    <property type="match status" value="1"/>
</dbReference>
<dbReference type="SUPFAM" id="SSF49785">
    <property type="entry name" value="Galactose-binding domain-like"/>
    <property type="match status" value="1"/>
</dbReference>
<dbReference type="PROSITE" id="PS51892">
    <property type="entry name" value="SUBTILASE"/>
    <property type="match status" value="1"/>
</dbReference>
<feature type="chain" id="PRO_5047089658" description="Peptidase S8/S53 domain-containing protein" evidence="7">
    <location>
        <begin position="19"/>
        <end position="986"/>
    </location>
</feature>
<dbReference type="InterPro" id="IPR051048">
    <property type="entry name" value="Peptidase_S8/S53_subtilisin"/>
</dbReference>
<protein>
    <recommendedName>
        <fullName evidence="8">Peptidase S8/S53 domain-containing protein</fullName>
    </recommendedName>
</protein>
<keyword evidence="6" id="KW-1133">Transmembrane helix</keyword>
<organism evidence="9 10">
    <name type="scientific">Tritrichomonas musculus</name>
    <dbReference type="NCBI Taxonomy" id="1915356"/>
    <lineage>
        <taxon>Eukaryota</taxon>
        <taxon>Metamonada</taxon>
        <taxon>Parabasalia</taxon>
        <taxon>Tritrichomonadida</taxon>
        <taxon>Tritrichomonadidae</taxon>
        <taxon>Tritrichomonas</taxon>
    </lineage>
</organism>
<dbReference type="Pfam" id="PF00082">
    <property type="entry name" value="Peptidase_S8"/>
    <property type="match status" value="1"/>
</dbReference>
<gene>
    <name evidence="9" type="ORF">M9Y10_034224</name>
</gene>
<evidence type="ECO:0000313" key="9">
    <source>
        <dbReference type="EMBL" id="KAK8889477.1"/>
    </source>
</evidence>